<accession>A0A839RXT1</accession>
<feature type="binding site" evidence="6">
    <location>
        <position position="245"/>
    </location>
    <ligand>
        <name>Mg(2+)</name>
        <dbReference type="ChEBI" id="CHEBI:18420"/>
    </ligand>
</feature>
<dbReference type="Pfam" id="PF13378">
    <property type="entry name" value="MR_MLE_C"/>
    <property type="match status" value="1"/>
</dbReference>
<feature type="domain" description="Mandelate racemase/muconate lactonizing enzyme C-terminal" evidence="8">
    <location>
        <begin position="144"/>
        <end position="241"/>
    </location>
</feature>
<name>A0A839RXT1_9PSEU</name>
<evidence type="ECO:0000313" key="9">
    <source>
        <dbReference type="EMBL" id="MBB3050581.1"/>
    </source>
</evidence>
<dbReference type="Proteomes" id="UP000550714">
    <property type="component" value="Unassembled WGS sequence"/>
</dbReference>
<dbReference type="EC" id="5.1.1.-" evidence="7"/>
<comment type="similarity">
    <text evidence="1 7">Belongs to the mandelate racemase/muconate lactonizing enzyme family.</text>
</comment>
<dbReference type="CDD" id="cd03319">
    <property type="entry name" value="L-Ala-DL-Glu_epimerase"/>
    <property type="match status" value="1"/>
</dbReference>
<dbReference type="SFLD" id="SFLDS00001">
    <property type="entry name" value="Enolase"/>
    <property type="match status" value="1"/>
</dbReference>
<organism evidence="9 10">
    <name type="scientific">Prauserella isguenensis</name>
    <dbReference type="NCBI Taxonomy" id="1470180"/>
    <lineage>
        <taxon>Bacteria</taxon>
        <taxon>Bacillati</taxon>
        <taxon>Actinomycetota</taxon>
        <taxon>Actinomycetes</taxon>
        <taxon>Pseudonocardiales</taxon>
        <taxon>Pseudonocardiaceae</taxon>
        <taxon>Prauserella</taxon>
    </lineage>
</organism>
<dbReference type="InterPro" id="IPR034603">
    <property type="entry name" value="Dipeptide_epimerase"/>
</dbReference>
<dbReference type="GO" id="GO:0016855">
    <property type="term" value="F:racemase and epimerase activity, acting on amino acids and derivatives"/>
    <property type="evidence" value="ECO:0007669"/>
    <property type="project" value="UniProtKB-UniRule"/>
</dbReference>
<dbReference type="Gene3D" id="3.20.20.120">
    <property type="entry name" value="Enolase-like C-terminal domain"/>
    <property type="match status" value="1"/>
</dbReference>
<dbReference type="PANTHER" id="PTHR48073:SF2">
    <property type="entry name" value="O-SUCCINYLBENZOATE SYNTHASE"/>
    <property type="match status" value="1"/>
</dbReference>
<dbReference type="SMART" id="SM00922">
    <property type="entry name" value="MR_MLE"/>
    <property type="match status" value="1"/>
</dbReference>
<dbReference type="Gene3D" id="3.30.390.10">
    <property type="entry name" value="Enolase-like, N-terminal domain"/>
    <property type="match status" value="1"/>
</dbReference>
<evidence type="ECO:0000256" key="6">
    <source>
        <dbReference type="PIRSR" id="PIRSR634603-3"/>
    </source>
</evidence>
<comment type="caution">
    <text evidence="9">The sequence shown here is derived from an EMBL/GenBank/DDBJ whole genome shotgun (WGS) entry which is preliminary data.</text>
</comment>
<dbReference type="InterPro" id="IPR029065">
    <property type="entry name" value="Enolase_C-like"/>
</dbReference>
<dbReference type="InterPro" id="IPR013342">
    <property type="entry name" value="Mandelate_racemase_C"/>
</dbReference>
<protein>
    <recommendedName>
        <fullName evidence="7">Dipeptide epimerase</fullName>
        <ecNumber evidence="7">5.1.1.-</ecNumber>
    </recommendedName>
</protein>
<evidence type="ECO:0000259" key="8">
    <source>
        <dbReference type="SMART" id="SM00922"/>
    </source>
</evidence>
<proteinExistence type="inferred from homology"/>
<dbReference type="SFLD" id="SFLDG00180">
    <property type="entry name" value="muconate_cycloisomerase"/>
    <property type="match status" value="1"/>
</dbReference>
<gene>
    <name evidence="9" type="ORF">FHS23_001576</name>
</gene>
<dbReference type="PANTHER" id="PTHR48073">
    <property type="entry name" value="O-SUCCINYLBENZOATE SYNTHASE-RELATED"/>
    <property type="match status" value="1"/>
</dbReference>
<dbReference type="GO" id="GO:0046872">
    <property type="term" value="F:metal ion binding"/>
    <property type="evidence" value="ECO:0007669"/>
    <property type="project" value="UniProtKB-KW"/>
</dbReference>
<evidence type="ECO:0000256" key="3">
    <source>
        <dbReference type="ARBA" id="ARBA00022842"/>
    </source>
</evidence>
<dbReference type="SUPFAM" id="SSF54826">
    <property type="entry name" value="Enolase N-terminal domain-like"/>
    <property type="match status" value="1"/>
</dbReference>
<keyword evidence="10" id="KW-1185">Reference proteome</keyword>
<feature type="active site" description="Proton acceptor; specific for (S)-substrate epimerization" evidence="5">
    <location>
        <position position="269"/>
    </location>
</feature>
<dbReference type="AlphaFoldDB" id="A0A839RXT1"/>
<dbReference type="RefSeq" id="WP_221218981.1">
    <property type="nucleotide sequence ID" value="NZ_JACHWU010000001.1"/>
</dbReference>
<evidence type="ECO:0000313" key="10">
    <source>
        <dbReference type="Proteomes" id="UP000550714"/>
    </source>
</evidence>
<comment type="cofactor">
    <cofactor evidence="6 7">
        <name>Mg(2+)</name>
        <dbReference type="ChEBI" id="CHEBI:18420"/>
    </cofactor>
    <text evidence="6 7">Binds 1 Mg(2+) ion per subunit.</text>
</comment>
<sequence length="364" mass="38138">MLPAVTDLRARRYSAPLARPFITARRRVDTMLGVLVELELADGTVGHGSAGQSFGVTGESVDSVLAVLNGPVKQALTERADTGRREVAAGIAGSCVGNFAAKAAADMALHDAWARTLGVPLAEALGGDTATVLRTDMTVSLDTPQRMADAAVEAVGDGFDVLKIKLGNDWRADLERLRAVRDAAPDVRFRLDANQGWDVKAAIRVIRAIEDAGIPLELVEQPVADHDLAGMAAVTAAVDVPVMADESVSSPHSALEIVQRRAADMLNIKLAKCGGMDEALAIADIARAAGIECMVGAMMEPRISIAAAAHLAAAHPAVTLVDLDSAEWIDDPDLSGGYTLRGSEMHLHPGPGIGFAPWVKGEQE</sequence>
<evidence type="ECO:0000256" key="7">
    <source>
        <dbReference type="RuleBase" id="RU366006"/>
    </source>
</evidence>
<dbReference type="InterPro" id="IPR013341">
    <property type="entry name" value="Mandelate_racemase_N_dom"/>
</dbReference>
<evidence type="ECO:0000256" key="2">
    <source>
        <dbReference type="ARBA" id="ARBA00022723"/>
    </source>
</evidence>
<dbReference type="EMBL" id="JACHWU010000001">
    <property type="protein sequence ID" value="MBB3050581.1"/>
    <property type="molecule type" value="Genomic_DNA"/>
</dbReference>
<keyword evidence="2 6" id="KW-0479">Metal-binding</keyword>
<keyword evidence="3 6" id="KW-0460">Magnesium</keyword>
<evidence type="ECO:0000256" key="5">
    <source>
        <dbReference type="PIRSR" id="PIRSR634603-1"/>
    </source>
</evidence>
<feature type="active site" description="Proton acceptor; specific for (R)-substrate epimerization" evidence="5">
    <location>
        <position position="165"/>
    </location>
</feature>
<keyword evidence="4 7" id="KW-0413">Isomerase</keyword>
<dbReference type="Pfam" id="PF02746">
    <property type="entry name" value="MR_MLE_N"/>
    <property type="match status" value="1"/>
</dbReference>
<evidence type="ECO:0000256" key="1">
    <source>
        <dbReference type="ARBA" id="ARBA00008031"/>
    </source>
</evidence>
<dbReference type="InterPro" id="IPR036849">
    <property type="entry name" value="Enolase-like_C_sf"/>
</dbReference>
<feature type="binding site" evidence="6">
    <location>
        <position position="220"/>
    </location>
    <ligand>
        <name>Mg(2+)</name>
        <dbReference type="ChEBI" id="CHEBI:18420"/>
    </ligand>
</feature>
<dbReference type="SFLD" id="SFLDF00009">
    <property type="entry name" value="o-succinylbenzoate_synthase"/>
    <property type="match status" value="1"/>
</dbReference>
<feature type="binding site" evidence="6">
    <location>
        <position position="192"/>
    </location>
    <ligand>
        <name>Mg(2+)</name>
        <dbReference type="ChEBI" id="CHEBI:18420"/>
    </ligand>
</feature>
<reference evidence="9 10" key="1">
    <citation type="submission" date="2020-08" db="EMBL/GenBank/DDBJ databases">
        <title>Genomic Encyclopedia of Type Strains, Phase III (KMG-III): the genomes of soil and plant-associated and newly described type strains.</title>
        <authorList>
            <person name="Whitman W."/>
        </authorList>
    </citation>
    <scope>NUCLEOTIDE SEQUENCE [LARGE SCALE GENOMIC DNA]</scope>
    <source>
        <strain evidence="9 10">CECT 8577</strain>
    </source>
</reference>
<dbReference type="SUPFAM" id="SSF51604">
    <property type="entry name" value="Enolase C-terminal domain-like"/>
    <property type="match status" value="1"/>
</dbReference>
<dbReference type="InterPro" id="IPR029017">
    <property type="entry name" value="Enolase-like_N"/>
</dbReference>
<evidence type="ECO:0000256" key="4">
    <source>
        <dbReference type="ARBA" id="ARBA00023235"/>
    </source>
</evidence>